<comment type="caution">
    <text evidence="1">The sequence shown here is derived from an EMBL/GenBank/DDBJ whole genome shotgun (WGS) entry which is preliminary data.</text>
</comment>
<dbReference type="EMBL" id="QKYT01000806">
    <property type="protein sequence ID" value="RIA81387.1"/>
    <property type="molecule type" value="Genomic_DNA"/>
</dbReference>
<gene>
    <name evidence="1" type="ORF">C1645_744559</name>
</gene>
<evidence type="ECO:0000313" key="1">
    <source>
        <dbReference type="EMBL" id="RIA81387.1"/>
    </source>
</evidence>
<sequence>MYRAKPSHGSQSIELGSFKLRFDAAHLSGSRGQKFVMHRLTIYLRKSQHFRFGSAEASERYYFKKRRWGLGNSLLFQIQIDKFNKILFSFSASRNVLASDPPSWLDLLETLETVISSMAKISIDSFYLPWDLPKAQVFKEGVDILKGII</sequence>
<evidence type="ECO:0000313" key="2">
    <source>
        <dbReference type="Proteomes" id="UP000265703"/>
    </source>
</evidence>
<reference evidence="1 2" key="1">
    <citation type="submission" date="2018-06" db="EMBL/GenBank/DDBJ databases">
        <title>Comparative genomics reveals the genomic features of Rhizophagus irregularis, R. cerebriforme, R. diaphanum and Gigaspora rosea, and their symbiotic lifestyle signature.</title>
        <authorList>
            <person name="Morin E."/>
            <person name="San Clemente H."/>
            <person name="Chen E.C.H."/>
            <person name="De La Providencia I."/>
            <person name="Hainaut M."/>
            <person name="Kuo A."/>
            <person name="Kohler A."/>
            <person name="Murat C."/>
            <person name="Tang N."/>
            <person name="Roy S."/>
            <person name="Loubradou J."/>
            <person name="Henrissat B."/>
            <person name="Grigoriev I.V."/>
            <person name="Corradi N."/>
            <person name="Roux C."/>
            <person name="Martin F.M."/>
        </authorList>
    </citation>
    <scope>NUCLEOTIDE SEQUENCE [LARGE SCALE GENOMIC DNA]</scope>
    <source>
        <strain evidence="1 2">DAOM 227022</strain>
    </source>
</reference>
<dbReference type="AlphaFoldDB" id="A0A397SBK2"/>
<organism evidence="1 2">
    <name type="scientific">Glomus cerebriforme</name>
    <dbReference type="NCBI Taxonomy" id="658196"/>
    <lineage>
        <taxon>Eukaryota</taxon>
        <taxon>Fungi</taxon>
        <taxon>Fungi incertae sedis</taxon>
        <taxon>Mucoromycota</taxon>
        <taxon>Glomeromycotina</taxon>
        <taxon>Glomeromycetes</taxon>
        <taxon>Glomerales</taxon>
        <taxon>Glomeraceae</taxon>
        <taxon>Glomus</taxon>
    </lineage>
</organism>
<keyword evidence="2" id="KW-1185">Reference proteome</keyword>
<accession>A0A397SBK2</accession>
<name>A0A397SBK2_9GLOM</name>
<proteinExistence type="predicted"/>
<protein>
    <submittedName>
        <fullName evidence="1">Uncharacterized protein</fullName>
    </submittedName>
</protein>
<dbReference type="Proteomes" id="UP000265703">
    <property type="component" value="Unassembled WGS sequence"/>
</dbReference>